<organism evidence="2 3">
    <name type="scientific">Thalassiosira oceanica</name>
    <name type="common">Marine diatom</name>
    <dbReference type="NCBI Taxonomy" id="159749"/>
    <lineage>
        <taxon>Eukaryota</taxon>
        <taxon>Sar</taxon>
        <taxon>Stramenopiles</taxon>
        <taxon>Ochrophyta</taxon>
        <taxon>Bacillariophyta</taxon>
        <taxon>Coscinodiscophyceae</taxon>
        <taxon>Thalassiosirophycidae</taxon>
        <taxon>Thalassiosirales</taxon>
        <taxon>Thalassiosiraceae</taxon>
        <taxon>Thalassiosira</taxon>
    </lineage>
</organism>
<dbReference type="Proteomes" id="UP000266841">
    <property type="component" value="Unassembled WGS sequence"/>
</dbReference>
<gene>
    <name evidence="2" type="ORF">THAOC_33302</name>
</gene>
<feature type="region of interest" description="Disordered" evidence="1">
    <location>
        <begin position="1"/>
        <end position="50"/>
    </location>
</feature>
<evidence type="ECO:0000256" key="1">
    <source>
        <dbReference type="SAM" id="MobiDB-lite"/>
    </source>
</evidence>
<feature type="compositionally biased region" description="Basic residues" evidence="1">
    <location>
        <begin position="39"/>
        <end position="49"/>
    </location>
</feature>
<protein>
    <submittedName>
        <fullName evidence="2">Uncharacterized protein</fullName>
    </submittedName>
</protein>
<dbReference type="AlphaFoldDB" id="K0RG25"/>
<name>K0RG25_THAOC</name>
<accession>K0RG25</accession>
<comment type="caution">
    <text evidence="2">The sequence shown here is derived from an EMBL/GenBank/DDBJ whole genome shotgun (WGS) entry which is preliminary data.</text>
</comment>
<evidence type="ECO:0000313" key="2">
    <source>
        <dbReference type="EMBL" id="EJK47941.1"/>
    </source>
</evidence>
<sequence length="91" mass="10407">MVELRTFLRTGLPMTRSRPDLDRTPNSANITTRDTPPRRPTRRGGSRARRLSEMTRLAISIEFDGKVTIGSESIAWSHKIKVLTIDKQSYH</sequence>
<proteinExistence type="predicted"/>
<keyword evidence="3" id="KW-1185">Reference proteome</keyword>
<evidence type="ECO:0000313" key="3">
    <source>
        <dbReference type="Proteomes" id="UP000266841"/>
    </source>
</evidence>
<reference evidence="2 3" key="1">
    <citation type="journal article" date="2012" name="Genome Biol.">
        <title>Genome and low-iron response of an oceanic diatom adapted to chronic iron limitation.</title>
        <authorList>
            <person name="Lommer M."/>
            <person name="Specht M."/>
            <person name="Roy A.S."/>
            <person name="Kraemer L."/>
            <person name="Andreson R."/>
            <person name="Gutowska M.A."/>
            <person name="Wolf J."/>
            <person name="Bergner S.V."/>
            <person name="Schilhabel M.B."/>
            <person name="Klostermeier U.C."/>
            <person name="Beiko R.G."/>
            <person name="Rosenstiel P."/>
            <person name="Hippler M."/>
            <person name="Laroche J."/>
        </authorList>
    </citation>
    <scope>NUCLEOTIDE SEQUENCE [LARGE SCALE GENOMIC DNA]</scope>
    <source>
        <strain evidence="2 3">CCMP1005</strain>
    </source>
</reference>
<dbReference type="EMBL" id="AGNL01046445">
    <property type="protein sequence ID" value="EJK47941.1"/>
    <property type="molecule type" value="Genomic_DNA"/>
</dbReference>